<evidence type="ECO:0000256" key="5">
    <source>
        <dbReference type="ARBA" id="ARBA00023136"/>
    </source>
</evidence>
<feature type="transmembrane region" description="Helical" evidence="6">
    <location>
        <begin position="401"/>
        <end position="424"/>
    </location>
</feature>
<organism evidence="7 8">
    <name type="scientific">Treponema ruminis</name>
    <dbReference type="NCBI Taxonomy" id="744515"/>
    <lineage>
        <taxon>Bacteria</taxon>
        <taxon>Pseudomonadati</taxon>
        <taxon>Spirochaetota</taxon>
        <taxon>Spirochaetia</taxon>
        <taxon>Spirochaetales</taxon>
        <taxon>Treponemataceae</taxon>
        <taxon>Treponema</taxon>
    </lineage>
</organism>
<accession>A0A7W8G6R0</accession>
<keyword evidence="4 6" id="KW-1133">Transmembrane helix</keyword>
<feature type="transmembrane region" description="Helical" evidence="6">
    <location>
        <begin position="270"/>
        <end position="291"/>
    </location>
</feature>
<reference evidence="7 8" key="1">
    <citation type="submission" date="2020-08" db="EMBL/GenBank/DDBJ databases">
        <title>Genomic Encyclopedia of Type Strains, Phase IV (KMG-IV): sequencing the most valuable type-strain genomes for metagenomic binning, comparative biology and taxonomic classification.</title>
        <authorList>
            <person name="Goeker M."/>
        </authorList>
    </citation>
    <scope>NUCLEOTIDE SEQUENCE [LARGE SCALE GENOMIC DNA]</scope>
    <source>
        <strain evidence="7 8">DSM 103462</strain>
    </source>
</reference>
<keyword evidence="8" id="KW-1185">Reference proteome</keyword>
<dbReference type="PANTHER" id="PTHR31645:SF0">
    <property type="entry name" value="OLIGOPEPTIDE TRANSPORTER YGL114W-RELATED"/>
    <property type="match status" value="1"/>
</dbReference>
<evidence type="ECO:0000256" key="2">
    <source>
        <dbReference type="ARBA" id="ARBA00022448"/>
    </source>
</evidence>
<dbReference type="InterPro" id="IPR045035">
    <property type="entry name" value="YSL-like"/>
</dbReference>
<dbReference type="InterPro" id="IPR004813">
    <property type="entry name" value="OPT"/>
</dbReference>
<dbReference type="Pfam" id="PF03169">
    <property type="entry name" value="OPT"/>
    <property type="match status" value="1"/>
</dbReference>
<dbReference type="NCBIfam" id="TIGR00733">
    <property type="entry name" value="OPT family oligopeptide transporter"/>
    <property type="match status" value="1"/>
</dbReference>
<dbReference type="Proteomes" id="UP000518887">
    <property type="component" value="Unassembled WGS sequence"/>
</dbReference>
<evidence type="ECO:0000256" key="1">
    <source>
        <dbReference type="ARBA" id="ARBA00004141"/>
    </source>
</evidence>
<feature type="transmembrane region" description="Helical" evidence="6">
    <location>
        <begin position="47"/>
        <end position="66"/>
    </location>
</feature>
<feature type="transmembrane region" description="Helical" evidence="6">
    <location>
        <begin position="78"/>
        <end position="102"/>
    </location>
</feature>
<feature type="transmembrane region" description="Helical" evidence="6">
    <location>
        <begin position="327"/>
        <end position="357"/>
    </location>
</feature>
<evidence type="ECO:0000256" key="4">
    <source>
        <dbReference type="ARBA" id="ARBA00022989"/>
    </source>
</evidence>
<keyword evidence="2" id="KW-0813">Transport</keyword>
<dbReference type="RefSeq" id="WP_184656358.1">
    <property type="nucleotide sequence ID" value="NZ_JACHFQ010000001.1"/>
</dbReference>
<feature type="transmembrane region" description="Helical" evidence="6">
    <location>
        <begin position="444"/>
        <end position="464"/>
    </location>
</feature>
<keyword evidence="5 6" id="KW-0472">Membrane</keyword>
<comment type="subcellular location">
    <subcellularLocation>
        <location evidence="1">Membrane</location>
        <topology evidence="1">Multi-pass membrane protein</topology>
    </subcellularLocation>
</comment>
<dbReference type="NCBIfam" id="TIGR00728">
    <property type="entry name" value="OPT_sfam"/>
    <property type="match status" value="1"/>
</dbReference>
<feature type="transmembrane region" description="Helical" evidence="6">
    <location>
        <begin position="565"/>
        <end position="584"/>
    </location>
</feature>
<dbReference type="AlphaFoldDB" id="A0A7W8G6R0"/>
<feature type="transmembrane region" description="Helical" evidence="6">
    <location>
        <begin position="377"/>
        <end position="394"/>
    </location>
</feature>
<sequence>MEEKSFKPFISADRVLPEITPVSIGLGIILAVLFGAANAYLGLRVGMTVSASIPAAVLSMGIIRIIMKRDSILENNMVQTIGSAGESLAAGAIFTLPALFMWAKESDSISKPSFWVIAIIALCAAVLGLIFMVPLRSALIVEEHGVLPFPEGTACAEVLLAGEEGGEKSKIVFSGLGISALYKFIADGLCLFPSEIDWSIKKLGTGFGADVLPALASVGYICGKKISSYMFAGGILGWFVVIPLINFFGADSIFAPSIKPVSEMGAWGIWSTYIRYVGAGAVAAGGIISLIKSFPTIVNTFKKAIGGFGHKEAVEERTNRDLPMKGLLIGALLIVIVIWLLPAIPVGLLGALIIVIFGFFFATVSSRMVGLVGSSNNPVSGMAIATLIIATALLKSTGHTGVAGMTSAICIGTIICIIACMAGDISQDLKTGYIVGATPRNQQLGELVGCVVSALAIGGIMYLLDAAWGFGSKELPAPQATLMKMVVEGVMGGNLPWILVLAGVGIAIALELINIPVLPVAIGLYLPIHLSVPIFAGGLLRAFFDRKGDEGKEITEKGILYGSGLIAGEGLIGILLAVFAIVPLSNGKSLLETLSLGGVLGNIGGVVFFALLLASIVFFTRNKKKSN</sequence>
<feature type="transmembrane region" description="Helical" evidence="6">
    <location>
        <begin position="21"/>
        <end position="41"/>
    </location>
</feature>
<proteinExistence type="predicted"/>
<dbReference type="PANTHER" id="PTHR31645">
    <property type="entry name" value="OLIGOPEPTIDE TRANSPORTER YGL114W-RELATED"/>
    <property type="match status" value="1"/>
</dbReference>
<evidence type="ECO:0000313" key="8">
    <source>
        <dbReference type="Proteomes" id="UP000518887"/>
    </source>
</evidence>
<comment type="caution">
    <text evidence="7">The sequence shown here is derived from an EMBL/GenBank/DDBJ whole genome shotgun (WGS) entry which is preliminary data.</text>
</comment>
<feature type="transmembrane region" description="Helical" evidence="6">
    <location>
        <begin position="114"/>
        <end position="135"/>
    </location>
</feature>
<gene>
    <name evidence="7" type="ORF">HNP76_000091</name>
</gene>
<dbReference type="InterPro" id="IPR004814">
    <property type="entry name" value="Oligopep_transpt"/>
</dbReference>
<name>A0A7W8G6R0_9SPIR</name>
<evidence type="ECO:0000313" key="7">
    <source>
        <dbReference type="EMBL" id="MBB5224751.1"/>
    </source>
</evidence>
<dbReference type="GO" id="GO:0035673">
    <property type="term" value="F:oligopeptide transmembrane transporter activity"/>
    <property type="evidence" value="ECO:0007669"/>
    <property type="project" value="InterPro"/>
</dbReference>
<feature type="transmembrane region" description="Helical" evidence="6">
    <location>
        <begin position="485"/>
        <end position="510"/>
    </location>
</feature>
<feature type="transmembrane region" description="Helical" evidence="6">
    <location>
        <begin position="596"/>
        <end position="619"/>
    </location>
</feature>
<feature type="transmembrane region" description="Helical" evidence="6">
    <location>
        <begin position="229"/>
        <end position="250"/>
    </location>
</feature>
<evidence type="ECO:0000256" key="6">
    <source>
        <dbReference type="SAM" id="Phobius"/>
    </source>
</evidence>
<evidence type="ECO:0000256" key="3">
    <source>
        <dbReference type="ARBA" id="ARBA00022692"/>
    </source>
</evidence>
<protein>
    <submittedName>
        <fullName evidence="7">Putative OPT family oligopeptide transporter</fullName>
    </submittedName>
</protein>
<dbReference type="EMBL" id="JACHFQ010000001">
    <property type="protein sequence ID" value="MBB5224751.1"/>
    <property type="molecule type" value="Genomic_DNA"/>
</dbReference>
<keyword evidence="3 6" id="KW-0812">Transmembrane</keyword>
<feature type="transmembrane region" description="Helical" evidence="6">
    <location>
        <begin position="522"/>
        <end position="544"/>
    </location>
</feature>
<dbReference type="GO" id="GO:0016020">
    <property type="term" value="C:membrane"/>
    <property type="evidence" value="ECO:0007669"/>
    <property type="project" value="UniProtKB-SubCell"/>
</dbReference>